<sequence>MSWKMNWTKGQKEPASLEDEQAKVNELRVAIGPLSGRSLQYCSDACLKRFLRARNWNLKKSEKMLKESIKWRLSYKPEEISWADIAMETETGKVYRANFRDKLGRTVLILRPGKQNTTGMDGQLRQLVFSMENAILNLPPDQEKMVWLIDFDGWSLTNSVPVKTTQETAYILQNRYPERLGLAVLYNPPRIFETFWTIVKPFLDPKTYRKVKFVFKDAHGLKLLEDVFDMEKLDAAFGGKSQTGFNFEEYGKQMVQDEVKRAEFWKLDLLDATGSSQ</sequence>
<comment type="caution">
    <text evidence="1">The sequence shown here is derived from an EMBL/GenBank/DDBJ whole genome shotgun (WGS) entry which is preliminary data.</text>
</comment>
<accession>A0ACC2B5U1</accession>
<evidence type="ECO:0000313" key="1">
    <source>
        <dbReference type="EMBL" id="KAJ7525132.1"/>
    </source>
</evidence>
<organism evidence="1 2">
    <name type="scientific">Diphasiastrum complanatum</name>
    <name type="common">Issler's clubmoss</name>
    <name type="synonym">Lycopodium complanatum</name>
    <dbReference type="NCBI Taxonomy" id="34168"/>
    <lineage>
        <taxon>Eukaryota</taxon>
        <taxon>Viridiplantae</taxon>
        <taxon>Streptophyta</taxon>
        <taxon>Embryophyta</taxon>
        <taxon>Tracheophyta</taxon>
        <taxon>Lycopodiopsida</taxon>
        <taxon>Lycopodiales</taxon>
        <taxon>Lycopodiaceae</taxon>
        <taxon>Lycopodioideae</taxon>
        <taxon>Diphasiastrum</taxon>
    </lineage>
</organism>
<evidence type="ECO:0000313" key="2">
    <source>
        <dbReference type="Proteomes" id="UP001162992"/>
    </source>
</evidence>
<reference evidence="2" key="1">
    <citation type="journal article" date="2024" name="Proc. Natl. Acad. Sci. U.S.A.">
        <title>Extraordinary preservation of gene collinearity over three hundred million years revealed in homosporous lycophytes.</title>
        <authorList>
            <person name="Li C."/>
            <person name="Wickell D."/>
            <person name="Kuo L.Y."/>
            <person name="Chen X."/>
            <person name="Nie B."/>
            <person name="Liao X."/>
            <person name="Peng D."/>
            <person name="Ji J."/>
            <person name="Jenkins J."/>
            <person name="Williams M."/>
            <person name="Shu S."/>
            <person name="Plott C."/>
            <person name="Barry K."/>
            <person name="Rajasekar S."/>
            <person name="Grimwood J."/>
            <person name="Han X."/>
            <person name="Sun S."/>
            <person name="Hou Z."/>
            <person name="He W."/>
            <person name="Dai G."/>
            <person name="Sun C."/>
            <person name="Schmutz J."/>
            <person name="Leebens-Mack J.H."/>
            <person name="Li F.W."/>
            <person name="Wang L."/>
        </authorList>
    </citation>
    <scope>NUCLEOTIDE SEQUENCE [LARGE SCALE GENOMIC DNA]</scope>
    <source>
        <strain evidence="2">cv. PW_Plant_1</strain>
    </source>
</reference>
<gene>
    <name evidence="1" type="ORF">O6H91_17G037500</name>
</gene>
<dbReference type="Proteomes" id="UP001162992">
    <property type="component" value="Chromosome 17"/>
</dbReference>
<dbReference type="EMBL" id="CM055108">
    <property type="protein sequence ID" value="KAJ7525132.1"/>
    <property type="molecule type" value="Genomic_DNA"/>
</dbReference>
<name>A0ACC2B5U1_DIPCM</name>
<keyword evidence="2" id="KW-1185">Reference proteome</keyword>
<protein>
    <submittedName>
        <fullName evidence="1">Uncharacterized protein</fullName>
    </submittedName>
</protein>
<proteinExistence type="predicted"/>